<accession>A0ABT1CTS0</accession>
<sequence>MTPTTTRAQNNPMVNKHTISPEQLLALLEAAIGEAPAFTYEEELTEKEIRWLGRVDALLDASGLMSAVVNFRTARSSLGTFAHSREKILIPLYDALSHAELQVPLSMQGAFIPPGDTWNGYAALVKIMQTPCDHMMIVDPYLNSDIYTYFAPHCAAGNGMRCLTVKRSENHSGLLASGLKWAADKISEANSVEVRYASAKALHDRLIIIDSRESWLVSQSIKDIAQRSPASVMRAEAELGRMKAEHYEELWKKSTHVTA</sequence>
<evidence type="ECO:0000313" key="2">
    <source>
        <dbReference type="Proteomes" id="UP001320715"/>
    </source>
</evidence>
<name>A0ABT1CTS0_9HYPH</name>
<evidence type="ECO:0000313" key="1">
    <source>
        <dbReference type="EMBL" id="MCO6409589.1"/>
    </source>
</evidence>
<dbReference type="RefSeq" id="WP_252916423.1">
    <property type="nucleotide sequence ID" value="NZ_JAAAML010000003.1"/>
</dbReference>
<proteinExistence type="predicted"/>
<keyword evidence="2" id="KW-1185">Reference proteome</keyword>
<dbReference type="EMBL" id="JAAAML010000003">
    <property type="protein sequence ID" value="MCO6409589.1"/>
    <property type="molecule type" value="Genomic_DNA"/>
</dbReference>
<reference evidence="1 2" key="1">
    <citation type="submission" date="2020-01" db="EMBL/GenBank/DDBJ databases">
        <title>Genomes of bacteria type strains.</title>
        <authorList>
            <person name="Chen J."/>
            <person name="Zhu S."/>
            <person name="Yang J."/>
        </authorList>
    </citation>
    <scope>NUCLEOTIDE SEQUENCE [LARGE SCALE GENOMIC DNA]</scope>
    <source>
        <strain evidence="1 2">DSM 16655</strain>
    </source>
</reference>
<organism evidence="1 2">
    <name type="scientific">Hoeflea alexandrii</name>
    <dbReference type="NCBI Taxonomy" id="288436"/>
    <lineage>
        <taxon>Bacteria</taxon>
        <taxon>Pseudomonadati</taxon>
        <taxon>Pseudomonadota</taxon>
        <taxon>Alphaproteobacteria</taxon>
        <taxon>Hyphomicrobiales</taxon>
        <taxon>Rhizobiaceae</taxon>
        <taxon>Hoeflea</taxon>
    </lineage>
</organism>
<protein>
    <submittedName>
        <fullName evidence="1">Uncharacterized protein</fullName>
    </submittedName>
</protein>
<comment type="caution">
    <text evidence="1">The sequence shown here is derived from an EMBL/GenBank/DDBJ whole genome shotgun (WGS) entry which is preliminary data.</text>
</comment>
<gene>
    <name evidence="1" type="ORF">GTW23_15510</name>
</gene>
<dbReference type="Proteomes" id="UP001320715">
    <property type="component" value="Unassembled WGS sequence"/>
</dbReference>